<protein>
    <recommendedName>
        <fullName evidence="4">Peptidase S74 domain-containing protein</fullName>
    </recommendedName>
</protein>
<evidence type="ECO:0008006" key="4">
    <source>
        <dbReference type="Google" id="ProtNLM"/>
    </source>
</evidence>
<accession>A0ABP7MC08</accession>
<proteinExistence type="predicted"/>
<keyword evidence="1" id="KW-0175">Coiled coil</keyword>
<feature type="coiled-coil region" evidence="1">
    <location>
        <begin position="133"/>
        <end position="160"/>
    </location>
</feature>
<evidence type="ECO:0000313" key="2">
    <source>
        <dbReference type="EMBL" id="GAA3917648.1"/>
    </source>
</evidence>
<gene>
    <name evidence="2" type="ORF">GCM10022406_00500</name>
</gene>
<dbReference type="Proteomes" id="UP001499909">
    <property type="component" value="Unassembled WGS sequence"/>
</dbReference>
<dbReference type="EMBL" id="BAABDH010000002">
    <property type="protein sequence ID" value="GAA3917648.1"/>
    <property type="molecule type" value="Genomic_DNA"/>
</dbReference>
<keyword evidence="3" id="KW-1185">Reference proteome</keyword>
<organism evidence="2 3">
    <name type="scientific">Hymenobacter algoricola</name>
    <dbReference type="NCBI Taxonomy" id="486267"/>
    <lineage>
        <taxon>Bacteria</taxon>
        <taxon>Pseudomonadati</taxon>
        <taxon>Bacteroidota</taxon>
        <taxon>Cytophagia</taxon>
        <taxon>Cytophagales</taxon>
        <taxon>Hymenobacteraceae</taxon>
        <taxon>Hymenobacter</taxon>
    </lineage>
</organism>
<reference evidence="3" key="1">
    <citation type="journal article" date="2019" name="Int. J. Syst. Evol. Microbiol.">
        <title>The Global Catalogue of Microorganisms (GCM) 10K type strain sequencing project: providing services to taxonomists for standard genome sequencing and annotation.</title>
        <authorList>
            <consortium name="The Broad Institute Genomics Platform"/>
            <consortium name="The Broad Institute Genome Sequencing Center for Infectious Disease"/>
            <person name="Wu L."/>
            <person name="Ma J."/>
        </authorList>
    </citation>
    <scope>NUCLEOTIDE SEQUENCE [LARGE SCALE GENOMIC DNA]</scope>
    <source>
        <strain evidence="3">JCM 17214</strain>
    </source>
</reference>
<evidence type="ECO:0000256" key="1">
    <source>
        <dbReference type="SAM" id="Coils"/>
    </source>
</evidence>
<evidence type="ECO:0000313" key="3">
    <source>
        <dbReference type="Proteomes" id="UP001499909"/>
    </source>
</evidence>
<sequence length="184" mass="20088">MGVNQWIFQGGNATGKFHIAPGWTEWNKGSTLSSSGAVQFRGRVGIDVDPDLTNSMKLAVNGPIGAQTGIYVRAVGTAWPDFVFQPRYCLPPLPEVADYIRANGHLPDVPSAQTVAQEGVELVTMNAVLLRKVEEITLYLLELRKENDALQARLMRLEAAGSGWKRGKRSSSPSITYLHVSPLL</sequence>
<name>A0ABP7MC08_9BACT</name>
<comment type="caution">
    <text evidence="2">The sequence shown here is derived from an EMBL/GenBank/DDBJ whole genome shotgun (WGS) entry which is preliminary data.</text>
</comment>
<dbReference type="RefSeq" id="WP_345108378.1">
    <property type="nucleotide sequence ID" value="NZ_BAABDH010000002.1"/>
</dbReference>